<dbReference type="Proteomes" id="UP000482800">
    <property type="component" value="Unassembled WGS sequence"/>
</dbReference>
<gene>
    <name evidence="2" type="ORF">Phou_056300</name>
</gene>
<reference evidence="2 3" key="2">
    <citation type="submission" date="2020-03" db="EMBL/GenBank/DDBJ databases">
        <authorList>
            <person name="Ichikawa N."/>
            <person name="Kimura A."/>
            <person name="Kitahashi Y."/>
            <person name="Uohara A."/>
        </authorList>
    </citation>
    <scope>NUCLEOTIDE SEQUENCE [LARGE SCALE GENOMIC DNA]</scope>
    <source>
        <strain evidence="2 3">NBRC 108639</strain>
    </source>
</reference>
<accession>A0A6V8KDD3</accession>
<evidence type="ECO:0008006" key="4">
    <source>
        <dbReference type="Google" id="ProtNLM"/>
    </source>
</evidence>
<dbReference type="RefSeq" id="WP_173060665.1">
    <property type="nucleotide sequence ID" value="NZ_BAABGO010000023.1"/>
</dbReference>
<keyword evidence="3" id="KW-1185">Reference proteome</keyword>
<name>A0A6V8KDD3_9ACTN</name>
<evidence type="ECO:0000313" key="3">
    <source>
        <dbReference type="Proteomes" id="UP000482800"/>
    </source>
</evidence>
<proteinExistence type="predicted"/>
<evidence type="ECO:0000313" key="2">
    <source>
        <dbReference type="EMBL" id="GFJ81450.1"/>
    </source>
</evidence>
<evidence type="ECO:0000256" key="1">
    <source>
        <dbReference type="SAM" id="MobiDB-lite"/>
    </source>
</evidence>
<organism evidence="2 3">
    <name type="scientific">Phytohabitans houttuyneae</name>
    <dbReference type="NCBI Taxonomy" id="1076126"/>
    <lineage>
        <taxon>Bacteria</taxon>
        <taxon>Bacillati</taxon>
        <taxon>Actinomycetota</taxon>
        <taxon>Actinomycetes</taxon>
        <taxon>Micromonosporales</taxon>
        <taxon>Micromonosporaceae</taxon>
    </lineage>
</organism>
<dbReference type="EMBL" id="BLPF01000002">
    <property type="protein sequence ID" value="GFJ81450.1"/>
    <property type="molecule type" value="Genomic_DNA"/>
</dbReference>
<feature type="region of interest" description="Disordered" evidence="1">
    <location>
        <begin position="239"/>
        <end position="275"/>
    </location>
</feature>
<dbReference type="AlphaFoldDB" id="A0A6V8KDD3"/>
<reference evidence="2 3" key="1">
    <citation type="submission" date="2020-03" db="EMBL/GenBank/DDBJ databases">
        <title>Whole genome shotgun sequence of Phytohabitans houttuyneae NBRC 108639.</title>
        <authorList>
            <person name="Komaki H."/>
            <person name="Tamura T."/>
        </authorList>
    </citation>
    <scope>NUCLEOTIDE SEQUENCE [LARGE SCALE GENOMIC DNA]</scope>
    <source>
        <strain evidence="2 3">NBRC 108639</strain>
    </source>
</reference>
<comment type="caution">
    <text evidence="2">The sequence shown here is derived from an EMBL/GenBank/DDBJ whole genome shotgun (WGS) entry which is preliminary data.</text>
</comment>
<protein>
    <recommendedName>
        <fullName evidence="4">Recombinase A</fullName>
    </recommendedName>
</protein>
<sequence>MVSQPASTAEGSGPTRLARLLEQVNQAGGRRDRTRHLTRLVERAASVEDTPPSTADTLPVVPELAPLLPAGTLRRGGVYQVTGSGSLLWTLIGGAMTSGAWCAVVGMPAIGHASAVAPEYAVDLTRLAFVNAPGPEWPAVVAALMDGIDLVILAPPPQVSAPLARQLRAKARTHGSVLICASQWPHPPVSWPDTDLSVTVTRQQTFGLGLGRGRIRSRALTVQAVGRGAAARPREVTLQVPPASLQAGAAPTPSTAPQDTRDGGAVALGAERLAG</sequence>